<dbReference type="PANTHER" id="PTHR11846">
    <property type="entry name" value="ADENYLOSUCCINATE SYNTHETASE"/>
    <property type="match status" value="1"/>
</dbReference>
<name>A0ABN7Z1X1_9BURK</name>
<comment type="subcellular location">
    <subcellularLocation>
        <location evidence="7">Cytoplasm</location>
    </subcellularLocation>
</comment>
<dbReference type="InterPro" id="IPR001114">
    <property type="entry name" value="Adenylosuccinate_synthetase"/>
</dbReference>
<dbReference type="InterPro" id="IPR042111">
    <property type="entry name" value="Adenylosuccinate_synth_dom3"/>
</dbReference>
<dbReference type="EMBL" id="CAJZAI010000011">
    <property type="protein sequence ID" value="CAG9179968.1"/>
    <property type="molecule type" value="Genomic_DNA"/>
</dbReference>
<organism evidence="8 9">
    <name type="scientific">Cupriavidus laharis</name>
    <dbReference type="NCBI Taxonomy" id="151654"/>
    <lineage>
        <taxon>Bacteria</taxon>
        <taxon>Pseudomonadati</taxon>
        <taxon>Pseudomonadota</taxon>
        <taxon>Betaproteobacteria</taxon>
        <taxon>Burkholderiales</taxon>
        <taxon>Burkholderiaceae</taxon>
        <taxon>Cupriavidus</taxon>
    </lineage>
</organism>
<dbReference type="Pfam" id="PF00709">
    <property type="entry name" value="Adenylsucc_synt"/>
    <property type="match status" value="2"/>
</dbReference>
<evidence type="ECO:0000313" key="9">
    <source>
        <dbReference type="Proteomes" id="UP000727654"/>
    </source>
</evidence>
<keyword evidence="7" id="KW-0963">Cytoplasm</keyword>
<accession>A0ABN7Z1X1</accession>
<dbReference type="GO" id="GO:0004019">
    <property type="term" value="F:adenylosuccinate synthase activity"/>
    <property type="evidence" value="ECO:0007669"/>
    <property type="project" value="UniProtKB-EC"/>
</dbReference>
<feature type="binding site" evidence="7">
    <location>
        <begin position="222"/>
        <end position="224"/>
    </location>
    <ligand>
        <name>GTP</name>
        <dbReference type="ChEBI" id="CHEBI:37565"/>
    </ligand>
</feature>
<feature type="binding site" evidence="7">
    <location>
        <begin position="483"/>
        <end position="485"/>
    </location>
    <ligand>
        <name>GTP</name>
        <dbReference type="ChEBI" id="CHEBI:37565"/>
    </ligand>
</feature>
<dbReference type="Gene3D" id="3.90.170.10">
    <property type="entry name" value="Adenylosuccinate Synthetase, subunit A, domain 3"/>
    <property type="match status" value="1"/>
</dbReference>
<evidence type="ECO:0000256" key="4">
    <source>
        <dbReference type="ARBA" id="ARBA00022755"/>
    </source>
</evidence>
<protein>
    <recommendedName>
        <fullName evidence="7">Adenylosuccinate synthetase</fullName>
        <shortName evidence="7">AMPSase</shortName>
        <shortName evidence="7">AdSS</shortName>
        <ecNumber evidence="7">6.3.4.4</ecNumber>
    </recommendedName>
    <alternativeName>
        <fullName evidence="7">IMP--aspartate ligase</fullName>
    </alternativeName>
</protein>
<dbReference type="InterPro" id="IPR027417">
    <property type="entry name" value="P-loop_NTPase"/>
</dbReference>
<feature type="binding site" evidence="7">
    <location>
        <begin position="451"/>
        <end position="457"/>
    </location>
    <ligand>
        <name>substrate</name>
    </ligand>
</feature>
<gene>
    <name evidence="8" type="primary">PURA</name>
    <name evidence="7" type="synonym">purA</name>
    <name evidence="8" type="ORF">LMG23992_04127</name>
</gene>
<dbReference type="Gene3D" id="3.40.440.10">
    <property type="entry name" value="Adenylosuccinate Synthetase, subunit A, domain 1"/>
    <property type="match status" value="2"/>
</dbReference>
<comment type="similarity">
    <text evidence="7">Belongs to the adenylosuccinate synthetase family.</text>
</comment>
<dbReference type="Proteomes" id="UP000727654">
    <property type="component" value="Unassembled WGS sequence"/>
</dbReference>
<comment type="function">
    <text evidence="7">Plays an important role in the de novo pathway of purine nucleotide biosynthesis. Catalyzes the first committed step in the biosynthesis of AMP from IMP.</text>
</comment>
<keyword evidence="9" id="KW-1185">Reference proteome</keyword>
<comment type="subunit">
    <text evidence="7">Homodimer.</text>
</comment>
<dbReference type="EC" id="6.3.4.4" evidence="7"/>
<comment type="catalytic activity">
    <reaction evidence="7">
        <text>IMP + L-aspartate + GTP = N(6)-(1,2-dicarboxyethyl)-AMP + GDP + phosphate + 2 H(+)</text>
        <dbReference type="Rhea" id="RHEA:15753"/>
        <dbReference type="ChEBI" id="CHEBI:15378"/>
        <dbReference type="ChEBI" id="CHEBI:29991"/>
        <dbReference type="ChEBI" id="CHEBI:37565"/>
        <dbReference type="ChEBI" id="CHEBI:43474"/>
        <dbReference type="ChEBI" id="CHEBI:57567"/>
        <dbReference type="ChEBI" id="CHEBI:58053"/>
        <dbReference type="ChEBI" id="CHEBI:58189"/>
        <dbReference type="EC" id="6.3.4.4"/>
    </reaction>
</comment>
<keyword evidence="6 7" id="KW-0342">GTP-binding</keyword>
<evidence type="ECO:0000256" key="3">
    <source>
        <dbReference type="ARBA" id="ARBA00022741"/>
    </source>
</evidence>
<dbReference type="PANTHER" id="PTHR11846:SF0">
    <property type="entry name" value="ADENYLOSUCCINATE SYNTHETASE"/>
    <property type="match status" value="1"/>
</dbReference>
<evidence type="ECO:0000256" key="1">
    <source>
        <dbReference type="ARBA" id="ARBA00022598"/>
    </source>
</evidence>
<dbReference type="RefSeq" id="WP_224081616.1">
    <property type="nucleotide sequence ID" value="NZ_CAJZAI010000011.1"/>
</dbReference>
<feature type="active site" description="Proton donor" evidence="7">
    <location>
        <position position="223"/>
    </location>
</feature>
<feature type="binding site" description="in other chain" evidence="7">
    <location>
        <position position="455"/>
    </location>
    <ligand>
        <name>IMP</name>
        <dbReference type="ChEBI" id="CHEBI:58053"/>
        <note>ligand shared between dimeric partners</note>
    </ligand>
</feature>
<keyword evidence="2 7" id="KW-0479">Metal-binding</keyword>
<evidence type="ECO:0000256" key="2">
    <source>
        <dbReference type="ARBA" id="ARBA00022723"/>
    </source>
</evidence>
<keyword evidence="1 7" id="KW-0436">Ligase</keyword>
<feature type="binding site" description="in other chain" evidence="7">
    <location>
        <position position="306"/>
    </location>
    <ligand>
        <name>IMP</name>
        <dbReference type="ChEBI" id="CHEBI:58053"/>
        <note>ligand shared between dimeric partners</note>
    </ligand>
</feature>
<reference evidence="8 9" key="1">
    <citation type="submission" date="2021-08" db="EMBL/GenBank/DDBJ databases">
        <authorList>
            <person name="Peeters C."/>
        </authorList>
    </citation>
    <scope>NUCLEOTIDE SEQUENCE [LARGE SCALE GENOMIC DNA]</scope>
    <source>
        <strain evidence="8 9">LMG 23992</strain>
    </source>
</reference>
<keyword evidence="3 7" id="KW-0547">Nucleotide-binding</keyword>
<proteinExistence type="inferred from homology"/>
<feature type="binding site" description="in other chain" evidence="7">
    <location>
        <position position="378"/>
    </location>
    <ligand>
        <name>IMP</name>
        <dbReference type="ChEBI" id="CHEBI:58053"/>
        <note>ligand shared between dimeric partners</note>
    </ligand>
</feature>
<comment type="cofactor">
    <cofactor evidence="7">
        <name>Mg(2+)</name>
        <dbReference type="ChEBI" id="CHEBI:18420"/>
    </cofactor>
    <text evidence="7">Binds 1 Mg(2+) ion per subunit.</text>
</comment>
<feature type="binding site" description="in other chain" evidence="7">
    <location>
        <begin position="220"/>
        <end position="223"/>
    </location>
    <ligand>
        <name>IMP</name>
        <dbReference type="ChEBI" id="CHEBI:58053"/>
        <note>ligand shared between dimeric partners</note>
    </ligand>
</feature>
<dbReference type="HAMAP" id="MF_00011">
    <property type="entry name" value="Adenylosucc_synth"/>
    <property type="match status" value="1"/>
</dbReference>
<comment type="caution">
    <text evidence="7">Lacks conserved residue(s) required for the propagation of feature annotation.</text>
</comment>
<evidence type="ECO:0000256" key="5">
    <source>
        <dbReference type="ARBA" id="ARBA00022842"/>
    </source>
</evidence>
<keyword evidence="4 7" id="KW-0658">Purine biosynthesis</keyword>
<keyword evidence="5 7" id="KW-0460">Magnesium</keyword>
<feature type="binding site" description="in other chain" evidence="7">
    <location>
        <position position="363"/>
    </location>
    <ligand>
        <name>IMP</name>
        <dbReference type="ChEBI" id="CHEBI:58053"/>
        <note>ligand shared between dimeric partners</note>
    </ligand>
</feature>
<dbReference type="SUPFAM" id="SSF52540">
    <property type="entry name" value="P-loop containing nucleoside triphosphate hydrolases"/>
    <property type="match status" value="2"/>
</dbReference>
<evidence type="ECO:0000313" key="8">
    <source>
        <dbReference type="EMBL" id="CAG9179968.1"/>
    </source>
</evidence>
<comment type="caution">
    <text evidence="8">The sequence shown here is derived from an EMBL/GenBank/DDBJ whole genome shotgun (WGS) entry which is preliminary data.</text>
</comment>
<dbReference type="SMART" id="SM00788">
    <property type="entry name" value="Adenylsucc_synt"/>
    <property type="match status" value="1"/>
</dbReference>
<sequence>MKAKAIVLSGRAYSGKSTLAKLLAERRRDCLLVRSKAVIEVSLSSVPRDAAGLAKAARRLEADTKGGWLTTSLNEKLLSSAGDLGLVVIDAVESAEQVLYLRRSGWSVTHVHLQASESELEKRSLKNQAGRGRLQTSKAVTRPKAIDALADIADVVVDTDRCSADDVFARVIARMEVRPVTAVPLVDVMIGGQYGSEGKGNIAHYLAPEYDVLVRVGGPNAGHKVFRSGEHPYTFHQLPSGALANRDATLVIGAGAVISLERLLKEIAELSINHDKLIIDPQAMIINNEVDIAWEVAHLKNAIGSTAQGVGSATARKILYRRSDSNVVLAKDVPALKHYIRDSVEYFAECLSVGRRIMLEGTQGTSLSLHHGSYPHVTSRVTTAAGSLAEAGLSARHVRRVIMVCRTYPIRVGDTDTGNTSGPMSQQITIEQISERSGIPLEELKITETTSTTHRPRRIAEFDWAQFRRSLILNAPTDIALTFADYFGVDNRKAYRYEQLTTDTLRFIEEAEKVGGVPVSMISTAFNDRNIIDRRMW</sequence>
<dbReference type="InterPro" id="IPR042109">
    <property type="entry name" value="Adenylosuccinate_synth_dom1"/>
</dbReference>
<feature type="binding site" evidence="7">
    <location>
        <position position="457"/>
    </location>
    <ligand>
        <name>GTP</name>
        <dbReference type="ChEBI" id="CHEBI:37565"/>
    </ligand>
</feature>
<dbReference type="Gene3D" id="3.40.50.300">
    <property type="entry name" value="P-loop containing nucleotide triphosphate hydrolases"/>
    <property type="match status" value="1"/>
</dbReference>
<evidence type="ECO:0000256" key="7">
    <source>
        <dbReference type="HAMAP-Rule" id="MF_00011"/>
    </source>
</evidence>
<evidence type="ECO:0000256" key="6">
    <source>
        <dbReference type="ARBA" id="ARBA00023134"/>
    </source>
</evidence>
<feature type="binding site" evidence="7">
    <location>
        <position position="222"/>
    </location>
    <ligand>
        <name>Mg(2+)</name>
        <dbReference type="ChEBI" id="CHEBI:18420"/>
    </ligand>
</feature>
<comment type="pathway">
    <text evidence="7">Purine metabolism; AMP biosynthesis via de novo pathway; AMP from IMP: step 1/2.</text>
</comment>